<reference evidence="2" key="1">
    <citation type="submission" date="2023-03" db="EMBL/GenBank/DDBJ databases">
        <title>Massive genome expansion in bonnet fungi (Mycena s.s.) driven by repeated elements and novel gene families across ecological guilds.</title>
        <authorList>
            <consortium name="Lawrence Berkeley National Laboratory"/>
            <person name="Harder C.B."/>
            <person name="Miyauchi S."/>
            <person name="Viragh M."/>
            <person name="Kuo A."/>
            <person name="Thoen E."/>
            <person name="Andreopoulos B."/>
            <person name="Lu D."/>
            <person name="Skrede I."/>
            <person name="Drula E."/>
            <person name="Henrissat B."/>
            <person name="Morin E."/>
            <person name="Kohler A."/>
            <person name="Barry K."/>
            <person name="LaButti K."/>
            <person name="Morin E."/>
            <person name="Salamov A."/>
            <person name="Lipzen A."/>
            <person name="Mereny Z."/>
            <person name="Hegedus B."/>
            <person name="Baldrian P."/>
            <person name="Stursova M."/>
            <person name="Weitz H."/>
            <person name="Taylor A."/>
            <person name="Grigoriev I.V."/>
            <person name="Nagy L.G."/>
            <person name="Martin F."/>
            <person name="Kauserud H."/>
        </authorList>
    </citation>
    <scope>NUCLEOTIDE SEQUENCE</scope>
    <source>
        <strain evidence="2">CBHHK182m</strain>
    </source>
</reference>
<keyword evidence="3" id="KW-1185">Reference proteome</keyword>
<dbReference type="EMBL" id="JARKIB010000123">
    <property type="protein sequence ID" value="KAJ7736158.1"/>
    <property type="molecule type" value="Genomic_DNA"/>
</dbReference>
<organism evidence="2 3">
    <name type="scientific">Mycena metata</name>
    <dbReference type="NCBI Taxonomy" id="1033252"/>
    <lineage>
        <taxon>Eukaryota</taxon>
        <taxon>Fungi</taxon>
        <taxon>Dikarya</taxon>
        <taxon>Basidiomycota</taxon>
        <taxon>Agaricomycotina</taxon>
        <taxon>Agaricomycetes</taxon>
        <taxon>Agaricomycetidae</taxon>
        <taxon>Agaricales</taxon>
        <taxon>Marasmiineae</taxon>
        <taxon>Mycenaceae</taxon>
        <taxon>Mycena</taxon>
    </lineage>
</organism>
<feature type="compositionally biased region" description="Acidic residues" evidence="1">
    <location>
        <begin position="405"/>
        <end position="416"/>
    </location>
</feature>
<proteinExistence type="predicted"/>
<accession>A0AAD7I6H8</accession>
<feature type="compositionally biased region" description="Polar residues" evidence="1">
    <location>
        <begin position="36"/>
        <end position="48"/>
    </location>
</feature>
<feature type="region of interest" description="Disordered" evidence="1">
    <location>
        <begin position="457"/>
        <end position="484"/>
    </location>
</feature>
<evidence type="ECO:0000313" key="3">
    <source>
        <dbReference type="Proteomes" id="UP001215598"/>
    </source>
</evidence>
<feature type="compositionally biased region" description="Low complexity" evidence="1">
    <location>
        <begin position="185"/>
        <end position="209"/>
    </location>
</feature>
<feature type="compositionally biased region" description="Acidic residues" evidence="1">
    <location>
        <begin position="458"/>
        <end position="474"/>
    </location>
</feature>
<dbReference type="AlphaFoldDB" id="A0AAD7I6H8"/>
<comment type="caution">
    <text evidence="2">The sequence shown here is derived from an EMBL/GenBank/DDBJ whole genome shotgun (WGS) entry which is preliminary data.</text>
</comment>
<name>A0AAD7I6H8_9AGAR</name>
<feature type="compositionally biased region" description="Low complexity" evidence="1">
    <location>
        <begin position="158"/>
        <end position="175"/>
    </location>
</feature>
<feature type="region of interest" description="Disordered" evidence="1">
    <location>
        <begin position="1"/>
        <end position="69"/>
    </location>
</feature>
<feature type="region of interest" description="Disordered" evidence="1">
    <location>
        <begin position="657"/>
        <end position="696"/>
    </location>
</feature>
<feature type="compositionally biased region" description="Low complexity" evidence="1">
    <location>
        <begin position="99"/>
        <end position="149"/>
    </location>
</feature>
<sequence>MKTPPARRSFGSVGSAGGSALANAAANGSGHKKTSSTDATANGSTRGVTGTAAAAPDSGPATPRSGLGGIGAGVFSALMSGVNPFASASKTSEKEKAASESSPSSSNASPATPTPASTAAAVAASEGAPRTTQQAQATPQTQTPHVPTAILVPPPSAQGPGATTPTTAKRVSFPPQSTPPPRTPVTPTTPMSSGSAHSNNSTSTSNPSALHALSGLDDDGAPRPSSSRPAPQSPALSRRTSMARSERRMSAQLAGADGHSPGHGGGHSQRNSLQLARSPSRGSSQHGHGSGGGSKRTSRVLAGARHRLSQSVSAADVEQEGEAAFVDAPEEASLHAVDTASTPASSSADADTGTSKRAPITVRDFAFPPADVRHSGLGPDVPPPCDPARLARRLRGDVRMSDYGAPEDPDDDDDDGLNGWGASGFAFGKGRMSFGGSSTGSGGGDGVSAADFARNFGDDEFGEDEEEDSDEDDGGLLYTDRPTDEDEDELYYAESYADVAPGLYRAQFAFAAIDRAEMDLVEGQLIYVLGSGGDGTDGSGGEEANAGAGWAVARDREPPLVMKEADVLEVNALVGARTDAGSVWGELWAAAAEAAEAAGGVSTPAPAANPPPLAERRALVPDSYIVLIRGEGEREEDAHARLVRYLEWVEKERVRQLEEAAESAAAGKGGEGEEDEEEEGVFEDAQAGDERGQLQA</sequence>
<feature type="compositionally biased region" description="Low complexity" evidence="1">
    <location>
        <begin position="222"/>
        <end position="239"/>
    </location>
</feature>
<feature type="compositionally biased region" description="Low complexity" evidence="1">
    <location>
        <begin position="18"/>
        <end position="29"/>
    </location>
</feature>
<evidence type="ECO:0008006" key="4">
    <source>
        <dbReference type="Google" id="ProtNLM"/>
    </source>
</evidence>
<feature type="region of interest" description="Disordered" evidence="1">
    <location>
        <begin position="86"/>
        <end position="362"/>
    </location>
</feature>
<evidence type="ECO:0000313" key="2">
    <source>
        <dbReference type="EMBL" id="KAJ7736158.1"/>
    </source>
</evidence>
<feature type="compositionally biased region" description="Acidic residues" evidence="1">
    <location>
        <begin position="672"/>
        <end position="682"/>
    </location>
</feature>
<protein>
    <recommendedName>
        <fullName evidence="4">SH3 domain-containing protein</fullName>
    </recommendedName>
</protein>
<feature type="region of interest" description="Disordered" evidence="1">
    <location>
        <begin position="397"/>
        <end position="419"/>
    </location>
</feature>
<feature type="compositionally biased region" description="Low complexity" evidence="1">
    <location>
        <begin position="336"/>
        <end position="355"/>
    </location>
</feature>
<evidence type="ECO:0000256" key="1">
    <source>
        <dbReference type="SAM" id="MobiDB-lite"/>
    </source>
</evidence>
<dbReference type="Proteomes" id="UP001215598">
    <property type="component" value="Unassembled WGS sequence"/>
</dbReference>
<gene>
    <name evidence="2" type="ORF">B0H16DRAFT_124257</name>
</gene>
<feature type="compositionally biased region" description="Low complexity" evidence="1">
    <location>
        <begin position="277"/>
        <end position="287"/>
    </location>
</feature>